<feature type="region of interest" description="Disordered" evidence="1">
    <location>
        <begin position="1"/>
        <end position="30"/>
    </location>
</feature>
<gene>
    <name evidence="2" type="ORF">DUNSADRAFT_15402</name>
</gene>
<organism evidence="2 3">
    <name type="scientific">Dunaliella salina</name>
    <name type="common">Green alga</name>
    <name type="synonym">Protococcus salinus</name>
    <dbReference type="NCBI Taxonomy" id="3046"/>
    <lineage>
        <taxon>Eukaryota</taxon>
        <taxon>Viridiplantae</taxon>
        <taxon>Chlorophyta</taxon>
        <taxon>core chlorophytes</taxon>
        <taxon>Chlorophyceae</taxon>
        <taxon>CS clade</taxon>
        <taxon>Chlamydomonadales</taxon>
        <taxon>Dunaliellaceae</taxon>
        <taxon>Dunaliella</taxon>
    </lineage>
</organism>
<protein>
    <submittedName>
        <fullName evidence="2">Uncharacterized protein</fullName>
    </submittedName>
</protein>
<feature type="compositionally biased region" description="Pro residues" evidence="1">
    <location>
        <begin position="1"/>
        <end position="10"/>
    </location>
</feature>
<reference evidence="2" key="1">
    <citation type="submission" date="2017-08" db="EMBL/GenBank/DDBJ databases">
        <authorList>
            <person name="Polle J.E."/>
            <person name="Barry K."/>
            <person name="Cushman J."/>
            <person name="Schmutz J."/>
            <person name="Tran D."/>
            <person name="Hathwaick L.T."/>
            <person name="Yim W.C."/>
            <person name="Jenkins J."/>
            <person name="Mckie-Krisberg Z.M."/>
            <person name="Prochnik S."/>
            <person name="Lindquist E."/>
            <person name="Dockter R.B."/>
            <person name="Adam C."/>
            <person name="Molina H."/>
            <person name="Bunkerborg J."/>
            <person name="Jin E."/>
            <person name="Buchheim M."/>
            <person name="Magnuson J."/>
        </authorList>
    </citation>
    <scope>NUCLEOTIDE SEQUENCE</scope>
    <source>
        <strain evidence="2">CCAP 19/18</strain>
    </source>
</reference>
<comment type="caution">
    <text evidence="2">The sequence shown here is derived from an EMBL/GenBank/DDBJ whole genome shotgun (WGS) entry which is preliminary data.</text>
</comment>
<evidence type="ECO:0000313" key="3">
    <source>
        <dbReference type="Proteomes" id="UP000815325"/>
    </source>
</evidence>
<dbReference type="EMBL" id="MU070106">
    <property type="protein sequence ID" value="KAF5829865.1"/>
    <property type="molecule type" value="Genomic_DNA"/>
</dbReference>
<keyword evidence="3" id="KW-1185">Reference proteome</keyword>
<name>A0ABQ7G5H9_DUNSA</name>
<proteinExistence type="predicted"/>
<evidence type="ECO:0000256" key="1">
    <source>
        <dbReference type="SAM" id="MobiDB-lite"/>
    </source>
</evidence>
<evidence type="ECO:0000313" key="2">
    <source>
        <dbReference type="EMBL" id="KAF5829865.1"/>
    </source>
</evidence>
<dbReference type="Proteomes" id="UP000815325">
    <property type="component" value="Unassembled WGS sequence"/>
</dbReference>
<accession>A0ABQ7G5H9</accession>
<sequence>MQTEPNPSPPWLENNADSGGEPLPLVQKPEEVPKHDLRNPIQHLWQLGLDEDRPPLSYTTPGESLTLLRQDLQQQYHRVCNSLGAADGLGSFPLLDEGGGKILWPVDPALGLDPLQPSFQLQAGGQHRLLAGPHALLGANSWLGYELEQPLSALHAIGHQPGSHLKEAVAEIIRNTHLGGSRAGRRGGSNFKALPNHAKVPQLALTQGEGAEALVPLVRWPPSALFAVFYRSLSTAQLILRHGAFCRIQGDVERKRVKLANSKTG</sequence>